<dbReference type="EMBL" id="JBDODL010001059">
    <property type="protein sequence ID" value="MES1921062.1"/>
    <property type="molecule type" value="Genomic_DNA"/>
</dbReference>
<dbReference type="PANTHER" id="PTHR46620:SF1">
    <property type="entry name" value="J DOMAIN-CONTAINING PROTEIN SPF31"/>
    <property type="match status" value="1"/>
</dbReference>
<dbReference type="InterPro" id="IPR001623">
    <property type="entry name" value="DnaJ_domain"/>
</dbReference>
<feature type="region of interest" description="Disordered" evidence="1">
    <location>
        <begin position="161"/>
        <end position="188"/>
    </location>
</feature>
<proteinExistence type="predicted"/>
<sequence>MAEKDEEVLDDFFSEIGDIEQNNEIDRIIKAMTLDPINILDIPYHSTSSEIRRRYKKLSLKVHPDKVPESKKELAKEAFFKLGKAYKDLLDDEKRKDLNEIVNFAKKFLEKKYSSAKKKSITDFTGEKDKDLKREVAKILIDRAWKNRMIKKMSEKYDERAAKEREEWKNDQKEKSDHQRKWVEDRSKRVNSWKKFKANVKKTSRRKVVKGVGHRVKSKKQENGKDENKIKFKKFNRRV</sequence>
<dbReference type="PROSITE" id="PS50076">
    <property type="entry name" value="DNAJ_2"/>
    <property type="match status" value="1"/>
</dbReference>
<organism evidence="3 4">
    <name type="scientific">Bonamia ostreae</name>
    <dbReference type="NCBI Taxonomy" id="126728"/>
    <lineage>
        <taxon>Eukaryota</taxon>
        <taxon>Sar</taxon>
        <taxon>Rhizaria</taxon>
        <taxon>Endomyxa</taxon>
        <taxon>Ascetosporea</taxon>
        <taxon>Haplosporida</taxon>
        <taxon>Bonamia</taxon>
    </lineage>
</organism>
<dbReference type="InterPro" id="IPR036869">
    <property type="entry name" value="J_dom_sf"/>
</dbReference>
<accession>A0ABV2AN23</accession>
<feature type="compositionally biased region" description="Basic and acidic residues" evidence="1">
    <location>
        <begin position="219"/>
        <end position="230"/>
    </location>
</feature>
<dbReference type="PRINTS" id="PR00625">
    <property type="entry name" value="JDOMAIN"/>
</dbReference>
<feature type="compositionally biased region" description="Basic residues" evidence="1">
    <location>
        <begin position="200"/>
        <end position="218"/>
    </location>
</feature>
<keyword evidence="4" id="KW-1185">Reference proteome</keyword>
<dbReference type="PANTHER" id="PTHR46620">
    <property type="entry name" value="J DOMAIN-CONTAINING PROTEIN SPF31"/>
    <property type="match status" value="1"/>
</dbReference>
<gene>
    <name evidence="3" type="ORF">MHBO_002660</name>
</gene>
<name>A0ABV2AN23_9EUKA</name>
<dbReference type="Gene3D" id="1.10.287.110">
    <property type="entry name" value="DnaJ domain"/>
    <property type="match status" value="1"/>
</dbReference>
<feature type="domain" description="J" evidence="2">
    <location>
        <begin position="35"/>
        <end position="102"/>
    </location>
</feature>
<reference evidence="3 4" key="1">
    <citation type="journal article" date="2024" name="BMC Biol.">
        <title>Comparative genomics of Ascetosporea gives new insight into the evolutionary basis for animal parasitism in Rhizaria.</title>
        <authorList>
            <person name="Hiltunen Thoren M."/>
            <person name="Onut-Brannstrom I."/>
            <person name="Alfjorden A."/>
            <person name="Peckova H."/>
            <person name="Swords F."/>
            <person name="Hooper C."/>
            <person name="Holzer A.S."/>
            <person name="Bass D."/>
            <person name="Burki F."/>
        </authorList>
    </citation>
    <scope>NUCLEOTIDE SEQUENCE [LARGE SCALE GENOMIC DNA]</scope>
    <source>
        <strain evidence="3">20-A016</strain>
    </source>
</reference>
<dbReference type="Proteomes" id="UP001439008">
    <property type="component" value="Unassembled WGS sequence"/>
</dbReference>
<evidence type="ECO:0000313" key="4">
    <source>
        <dbReference type="Proteomes" id="UP001439008"/>
    </source>
</evidence>
<evidence type="ECO:0000256" key="1">
    <source>
        <dbReference type="SAM" id="MobiDB-lite"/>
    </source>
</evidence>
<feature type="region of interest" description="Disordered" evidence="1">
    <location>
        <begin position="200"/>
        <end position="239"/>
    </location>
</feature>
<comment type="caution">
    <text evidence="3">The sequence shown here is derived from an EMBL/GenBank/DDBJ whole genome shotgun (WGS) entry which is preliminary data.</text>
</comment>
<protein>
    <recommendedName>
        <fullName evidence="2">J domain-containing protein</fullName>
    </recommendedName>
</protein>
<dbReference type="CDD" id="cd06257">
    <property type="entry name" value="DnaJ"/>
    <property type="match status" value="1"/>
</dbReference>
<dbReference type="SUPFAM" id="SSF46565">
    <property type="entry name" value="Chaperone J-domain"/>
    <property type="match status" value="1"/>
</dbReference>
<dbReference type="SMART" id="SM00271">
    <property type="entry name" value="DnaJ"/>
    <property type="match status" value="1"/>
</dbReference>
<dbReference type="Pfam" id="PF00226">
    <property type="entry name" value="DnaJ"/>
    <property type="match status" value="1"/>
</dbReference>
<evidence type="ECO:0000313" key="3">
    <source>
        <dbReference type="EMBL" id="MES1921062.1"/>
    </source>
</evidence>
<evidence type="ECO:0000259" key="2">
    <source>
        <dbReference type="PROSITE" id="PS50076"/>
    </source>
</evidence>